<accession>A0A2U1QH67</accession>
<dbReference type="EMBL" id="PKPP01000127">
    <property type="protein sequence ID" value="PWA97344.1"/>
    <property type="molecule type" value="Genomic_DNA"/>
</dbReference>
<name>A0A2U1QH67_ARTAN</name>
<evidence type="ECO:0000313" key="4">
    <source>
        <dbReference type="EMBL" id="PWA97344.1"/>
    </source>
</evidence>
<evidence type="ECO:0000256" key="2">
    <source>
        <dbReference type="ARBA" id="ARBA00019694"/>
    </source>
</evidence>
<evidence type="ECO:0000313" key="5">
    <source>
        <dbReference type="Proteomes" id="UP000245207"/>
    </source>
</evidence>
<dbReference type="Pfam" id="PF11265">
    <property type="entry name" value="Med25_VWA"/>
    <property type="match status" value="1"/>
</dbReference>
<reference evidence="4 5" key="1">
    <citation type="journal article" date="2018" name="Mol. Plant">
        <title>The genome of Artemisia annua provides insight into the evolution of Asteraceae family and artemisinin biosynthesis.</title>
        <authorList>
            <person name="Shen Q."/>
            <person name="Zhang L."/>
            <person name="Liao Z."/>
            <person name="Wang S."/>
            <person name="Yan T."/>
            <person name="Shi P."/>
            <person name="Liu M."/>
            <person name="Fu X."/>
            <person name="Pan Q."/>
            <person name="Wang Y."/>
            <person name="Lv Z."/>
            <person name="Lu X."/>
            <person name="Zhang F."/>
            <person name="Jiang W."/>
            <person name="Ma Y."/>
            <person name="Chen M."/>
            <person name="Hao X."/>
            <person name="Li L."/>
            <person name="Tang Y."/>
            <person name="Lv G."/>
            <person name="Zhou Y."/>
            <person name="Sun X."/>
            <person name="Brodelius P.E."/>
            <person name="Rose J.K.C."/>
            <person name="Tang K."/>
        </authorList>
    </citation>
    <scope>NUCLEOTIDE SEQUENCE [LARGE SCALE GENOMIC DNA]</scope>
    <source>
        <strain evidence="5">cv. Huhao1</strain>
        <tissue evidence="4">Leaf</tissue>
    </source>
</reference>
<organism evidence="4 5">
    <name type="scientific">Artemisia annua</name>
    <name type="common">Sweet wormwood</name>
    <dbReference type="NCBI Taxonomy" id="35608"/>
    <lineage>
        <taxon>Eukaryota</taxon>
        <taxon>Viridiplantae</taxon>
        <taxon>Streptophyta</taxon>
        <taxon>Embryophyta</taxon>
        <taxon>Tracheophyta</taxon>
        <taxon>Spermatophyta</taxon>
        <taxon>Magnoliopsida</taxon>
        <taxon>eudicotyledons</taxon>
        <taxon>Gunneridae</taxon>
        <taxon>Pentapetalae</taxon>
        <taxon>asterids</taxon>
        <taxon>campanulids</taxon>
        <taxon>Asterales</taxon>
        <taxon>Asteraceae</taxon>
        <taxon>Asteroideae</taxon>
        <taxon>Anthemideae</taxon>
        <taxon>Artemisiinae</taxon>
        <taxon>Artemisia</taxon>
    </lineage>
</organism>
<gene>
    <name evidence="4" type="ORF">CTI12_AA025510</name>
</gene>
<keyword evidence="5" id="KW-1185">Reference proteome</keyword>
<comment type="caution">
    <text evidence="4">The sequence shown here is derived from an EMBL/GenBank/DDBJ whole genome shotgun (WGS) entry which is preliminary data.</text>
</comment>
<dbReference type="GO" id="GO:0016592">
    <property type="term" value="C:mediator complex"/>
    <property type="evidence" value="ECO:0007669"/>
    <property type="project" value="TreeGrafter"/>
</dbReference>
<dbReference type="OrthoDB" id="7690434at2759"/>
<feature type="domain" description="Mediator of RNA polymerase II transcription subunit 25 von Willebrand factor type A" evidence="3">
    <location>
        <begin position="8"/>
        <end position="203"/>
    </location>
</feature>
<evidence type="ECO:0000256" key="1">
    <source>
        <dbReference type="ARBA" id="ARBA00009102"/>
    </source>
</evidence>
<evidence type="ECO:0000259" key="3">
    <source>
        <dbReference type="Pfam" id="PF11265"/>
    </source>
</evidence>
<dbReference type="PANTHER" id="PTHR12433">
    <property type="entry name" value="MEDIATOR OF RNA POLYMERASE II TRANSCRIPTION SUBUNIT 25"/>
    <property type="match status" value="1"/>
</dbReference>
<dbReference type="InterPro" id="IPR021419">
    <property type="entry name" value="Mediator_Med25_VWA"/>
</dbReference>
<dbReference type="GO" id="GO:0045944">
    <property type="term" value="P:positive regulation of transcription by RNA polymerase II"/>
    <property type="evidence" value="ECO:0007669"/>
    <property type="project" value="TreeGrafter"/>
</dbReference>
<proteinExistence type="inferred from homology"/>
<dbReference type="Proteomes" id="UP000245207">
    <property type="component" value="Unassembled WGS sequence"/>
</dbReference>
<dbReference type="PANTHER" id="PTHR12433:SF20">
    <property type="entry name" value="MEDIATOR OF RNA POLYMERASE II TRANSCRIPTION SUBUNIT 25"/>
    <property type="match status" value="1"/>
</dbReference>
<protein>
    <recommendedName>
        <fullName evidence="2">Mediator of RNA polymerase II transcription subunit 25</fullName>
    </recommendedName>
</protein>
<dbReference type="GO" id="GO:0005667">
    <property type="term" value="C:transcription regulator complex"/>
    <property type="evidence" value="ECO:0007669"/>
    <property type="project" value="TreeGrafter"/>
</dbReference>
<sequence length="424" mass="47139">MCETMADNKKKQLVLVIEGTAALAPYWHPILFDYLYKVIRSFRDNESAEVDSPNVELALVVFDARGSSWLLHQTGWTNDVKCFLKWLSCIEFSASSFCDAAIAEGLAQALTMCHSPNGSQTQQDEGLQRHCILVAASNPDSRQLDAETVAKSFPQACVSLSVICPKQLPKLKAIYDAGKRNPLAADPSIDIVRNPQYLVLISETFKEACDALSPSGITNLSSNKNHVKLKLKTTPIPQAITSSGKPSIWSILGLRPIGANNDMETNVGTLSRQTLYAEQSGFPRYVKVWEGDLYGTQQGQPVLITKLEAYRNFSESLAKDWPPIIQIDAILSGEGMDSRKEQYARKANFIVFRAMNQHGLFEKLENQCTVIKLPSETLILSVTDKSGWFLGMLFPVHLPQVLKPQVFEQHPAPSRHFWVGVGRE</sequence>
<dbReference type="STRING" id="35608.A0A2U1QH67"/>
<comment type="similarity">
    <text evidence="1">Belongs to the Mediator complex subunit 25 family.</text>
</comment>
<dbReference type="AlphaFoldDB" id="A0A2U1QH67"/>
<dbReference type="InterPro" id="IPR036465">
    <property type="entry name" value="vWFA_dom_sf"/>
</dbReference>
<dbReference type="SUPFAM" id="SSF53300">
    <property type="entry name" value="vWA-like"/>
    <property type="match status" value="1"/>
</dbReference>